<dbReference type="EMBL" id="BLLO01000011">
    <property type="protein sequence ID" value="GFH76111.1"/>
    <property type="molecule type" value="Genomic_DNA"/>
</dbReference>
<evidence type="ECO:0000313" key="2">
    <source>
        <dbReference type="EMBL" id="GFH76111.1"/>
    </source>
</evidence>
<protein>
    <submittedName>
        <fullName evidence="3">Uncharacterized protein</fullName>
    </submittedName>
</protein>
<name>A0A8H9LSG1_9ACTN</name>
<evidence type="ECO:0000313" key="5">
    <source>
        <dbReference type="Proteomes" id="UP000660975"/>
    </source>
</evidence>
<proteinExistence type="predicted"/>
<accession>A0A8H9LSG1</accession>
<dbReference type="Proteomes" id="UP000480804">
    <property type="component" value="Unassembled WGS sequence"/>
</dbReference>
<comment type="caution">
    <text evidence="3">The sequence shown here is derived from an EMBL/GenBank/DDBJ whole genome shotgun (WGS) entry which is preliminary data.</text>
</comment>
<reference evidence="2 4" key="2">
    <citation type="submission" date="2020-02" db="EMBL/GenBank/DDBJ databases">
        <title>Whole genome shotgun sequence of Streptomyces gougerotii NBRC 13043.</title>
        <authorList>
            <person name="Ichikawa N."/>
            <person name="Komaki H."/>
            <person name="Tamura T."/>
        </authorList>
    </citation>
    <scope>NUCLEOTIDE SEQUENCE [LARGE SCALE GENOMIC DNA]</scope>
    <source>
        <strain evidence="2 4">NBRC 13043</strain>
    </source>
</reference>
<evidence type="ECO:0000313" key="3">
    <source>
        <dbReference type="EMBL" id="GGU86179.1"/>
    </source>
</evidence>
<gene>
    <name evidence="3" type="ORF">GCM10010227_45720</name>
    <name evidence="2" type="ORF">Sgou_07810</name>
</gene>
<keyword evidence="4" id="KW-1185">Reference proteome</keyword>
<reference evidence="3" key="3">
    <citation type="submission" date="2020-09" db="EMBL/GenBank/DDBJ databases">
        <authorList>
            <person name="Sun Q."/>
            <person name="Ohkuma M."/>
        </authorList>
    </citation>
    <scope>NUCLEOTIDE SEQUENCE</scope>
    <source>
        <strain evidence="3">JCM 4136</strain>
    </source>
</reference>
<sequence length="110" mass="11756">MFPQLPDHARETSRKAQINRVVPVHHDGYPVTYFESAPHPPSERRTDAGQLPPWLPGVVFSSAPLSPAAARVCRATCGVLSAPLSWRPGGAASGPRPAARSGDPLRESAR</sequence>
<feature type="region of interest" description="Disordered" evidence="1">
    <location>
        <begin position="84"/>
        <end position="110"/>
    </location>
</feature>
<feature type="region of interest" description="Disordered" evidence="1">
    <location>
        <begin position="32"/>
        <end position="52"/>
    </location>
</feature>
<organism evidence="3 5">
    <name type="scientific">Streptomyces gougerotii</name>
    <dbReference type="NCBI Taxonomy" id="53448"/>
    <lineage>
        <taxon>Bacteria</taxon>
        <taxon>Bacillati</taxon>
        <taxon>Actinomycetota</taxon>
        <taxon>Actinomycetes</taxon>
        <taxon>Kitasatosporales</taxon>
        <taxon>Streptomycetaceae</taxon>
        <taxon>Streptomyces</taxon>
        <taxon>Streptomyces diastaticus group</taxon>
    </lineage>
</organism>
<reference evidence="3" key="1">
    <citation type="journal article" date="2014" name="Int. J. Syst. Evol. Microbiol.">
        <title>Complete genome sequence of Corynebacterium casei LMG S-19264T (=DSM 44701T), isolated from a smear-ripened cheese.</title>
        <authorList>
            <consortium name="US DOE Joint Genome Institute (JGI-PGF)"/>
            <person name="Walter F."/>
            <person name="Albersmeier A."/>
            <person name="Kalinowski J."/>
            <person name="Ruckert C."/>
        </authorList>
    </citation>
    <scope>NUCLEOTIDE SEQUENCE</scope>
    <source>
        <strain evidence="3">JCM 4136</strain>
    </source>
</reference>
<dbReference type="EMBL" id="BMSC01000017">
    <property type="protein sequence ID" value="GGU86179.1"/>
    <property type="molecule type" value="Genomic_DNA"/>
</dbReference>
<feature type="compositionally biased region" description="Low complexity" evidence="1">
    <location>
        <begin position="87"/>
        <end position="102"/>
    </location>
</feature>
<dbReference type="Proteomes" id="UP000660975">
    <property type="component" value="Unassembled WGS sequence"/>
</dbReference>
<evidence type="ECO:0000256" key="1">
    <source>
        <dbReference type="SAM" id="MobiDB-lite"/>
    </source>
</evidence>
<dbReference type="AlphaFoldDB" id="A0A8H9LSG1"/>
<evidence type="ECO:0000313" key="4">
    <source>
        <dbReference type="Proteomes" id="UP000480804"/>
    </source>
</evidence>